<evidence type="ECO:0000259" key="8">
    <source>
        <dbReference type="Pfam" id="PF14693"/>
    </source>
</evidence>
<dbReference type="HAMAP" id="MF_01334">
    <property type="entry name" value="Ribosomal_bL25_CTC"/>
    <property type="match status" value="1"/>
</dbReference>
<evidence type="ECO:0000313" key="9">
    <source>
        <dbReference type="EMBL" id="RFT16870.1"/>
    </source>
</evidence>
<dbReference type="InterPro" id="IPR001021">
    <property type="entry name" value="Ribosomal_bL25_long"/>
</dbReference>
<evidence type="ECO:0000256" key="2">
    <source>
        <dbReference type="ARBA" id="ARBA00022884"/>
    </source>
</evidence>
<evidence type="ECO:0000256" key="4">
    <source>
        <dbReference type="ARBA" id="ARBA00023274"/>
    </source>
</evidence>
<feature type="compositionally biased region" description="Basic and acidic residues" evidence="6">
    <location>
        <begin position="199"/>
        <end position="223"/>
    </location>
</feature>
<gene>
    <name evidence="5" type="primary">rplY</name>
    <name evidence="5" type="synonym">ctc</name>
    <name evidence="9" type="ORF">OP8BY_0812</name>
</gene>
<dbReference type="AlphaFoldDB" id="A0A3E2BQ19"/>
<proteinExistence type="inferred from homology"/>
<feature type="domain" description="Large ribosomal subunit protein bL25 beta" evidence="8">
    <location>
        <begin position="101"/>
        <end position="181"/>
    </location>
</feature>
<dbReference type="Gene3D" id="2.40.240.10">
    <property type="entry name" value="Ribosomal Protein L25, Chain P"/>
    <property type="match status" value="1"/>
</dbReference>
<dbReference type="NCBIfam" id="NF004612">
    <property type="entry name" value="PRK05943.1"/>
    <property type="match status" value="1"/>
</dbReference>
<organism evidence="9 10">
    <name type="scientific">Candidatus Saccharicenans subterraneus</name>
    <dbReference type="NCBI Taxonomy" id="2508984"/>
    <lineage>
        <taxon>Bacteria</taxon>
        <taxon>Candidatus Aminicenantota</taxon>
        <taxon>Candidatus Aminicenantia</taxon>
        <taxon>Candidatus Aminicenantales</taxon>
        <taxon>Candidatus Saccharicenantaceae</taxon>
        <taxon>Candidatus Saccharicenans</taxon>
    </lineage>
</organism>
<protein>
    <recommendedName>
        <fullName evidence="5">Large ribosomal subunit protein bL25</fullName>
    </recommendedName>
    <alternativeName>
        <fullName evidence="5">General stress protein CTC</fullName>
    </alternativeName>
</protein>
<dbReference type="PANTHER" id="PTHR33284:SF1">
    <property type="entry name" value="RIBOSOMAL PROTEIN L25_GLN-TRNA SYNTHETASE, ANTI-CODON-BINDING DOMAIN-CONTAINING PROTEIN"/>
    <property type="match status" value="1"/>
</dbReference>
<evidence type="ECO:0000313" key="10">
    <source>
        <dbReference type="Proteomes" id="UP000257323"/>
    </source>
</evidence>
<dbReference type="CDD" id="cd00495">
    <property type="entry name" value="Ribosomal_L25_TL5_CTC"/>
    <property type="match status" value="1"/>
</dbReference>
<comment type="similarity">
    <text evidence="5">Belongs to the bacterial ribosomal protein bL25 family. CTC subfamily.</text>
</comment>
<dbReference type="InterPro" id="IPR037121">
    <property type="entry name" value="Ribosomal_bL25_C"/>
</dbReference>
<evidence type="ECO:0000259" key="7">
    <source>
        <dbReference type="Pfam" id="PF01386"/>
    </source>
</evidence>
<comment type="function">
    <text evidence="5">This is one of the proteins that binds to the 5S RNA in the ribosome where it forms part of the central protuberance.</text>
</comment>
<dbReference type="GO" id="GO:0008097">
    <property type="term" value="F:5S rRNA binding"/>
    <property type="evidence" value="ECO:0007669"/>
    <property type="project" value="InterPro"/>
</dbReference>
<dbReference type="InterPro" id="IPR020930">
    <property type="entry name" value="Ribosomal_uL5_bac-type"/>
</dbReference>
<dbReference type="GO" id="GO:0022625">
    <property type="term" value="C:cytosolic large ribosomal subunit"/>
    <property type="evidence" value="ECO:0007669"/>
    <property type="project" value="TreeGrafter"/>
</dbReference>
<dbReference type="Gene3D" id="2.170.120.20">
    <property type="entry name" value="Ribosomal protein L25, beta domain"/>
    <property type="match status" value="1"/>
</dbReference>
<dbReference type="GO" id="GO:0006412">
    <property type="term" value="P:translation"/>
    <property type="evidence" value="ECO:0007669"/>
    <property type="project" value="UniProtKB-UniRule"/>
</dbReference>
<keyword evidence="1 5" id="KW-0699">rRNA-binding</keyword>
<dbReference type="GO" id="GO:0003735">
    <property type="term" value="F:structural constituent of ribosome"/>
    <property type="evidence" value="ECO:0007669"/>
    <property type="project" value="InterPro"/>
</dbReference>
<dbReference type="Pfam" id="PF14693">
    <property type="entry name" value="Ribosomal_TL5_C"/>
    <property type="match status" value="1"/>
</dbReference>
<feature type="region of interest" description="Disordered" evidence="6">
    <location>
        <begin position="190"/>
        <end position="223"/>
    </location>
</feature>
<dbReference type="EMBL" id="QUAH01000001">
    <property type="protein sequence ID" value="RFT16870.1"/>
    <property type="molecule type" value="Genomic_DNA"/>
</dbReference>
<dbReference type="SUPFAM" id="SSF50715">
    <property type="entry name" value="Ribosomal protein L25-like"/>
    <property type="match status" value="1"/>
</dbReference>
<accession>A0A3E2BQ19</accession>
<keyword evidence="2 5" id="KW-0694">RNA-binding</keyword>
<dbReference type="Pfam" id="PF01386">
    <property type="entry name" value="Ribosomal_L25p"/>
    <property type="match status" value="1"/>
</dbReference>
<dbReference type="PANTHER" id="PTHR33284">
    <property type="entry name" value="RIBOSOMAL PROTEIN L25/GLN-TRNA SYNTHETASE, ANTI-CODON-BINDING DOMAIN-CONTAINING PROTEIN"/>
    <property type="match status" value="1"/>
</dbReference>
<dbReference type="InterPro" id="IPR011035">
    <property type="entry name" value="Ribosomal_bL25/Gln-tRNA_synth"/>
</dbReference>
<comment type="subunit">
    <text evidence="5">Part of the 50S ribosomal subunit; part of the 5S rRNA/L5/L18/L25 subcomplex. Contacts the 5S rRNA. Binds to the 5S rRNA independently of L5 and L18.</text>
</comment>
<keyword evidence="4 5" id="KW-0687">Ribonucleoprotein</keyword>
<keyword evidence="3 5" id="KW-0689">Ribosomal protein</keyword>
<name>A0A3E2BQ19_9BACT</name>
<dbReference type="InterPro" id="IPR020057">
    <property type="entry name" value="Ribosomal_bL25_b-dom"/>
</dbReference>
<evidence type="ECO:0000256" key="1">
    <source>
        <dbReference type="ARBA" id="ARBA00022730"/>
    </source>
</evidence>
<dbReference type="Proteomes" id="UP000257323">
    <property type="component" value="Unassembled WGS sequence"/>
</dbReference>
<evidence type="ECO:0000256" key="5">
    <source>
        <dbReference type="HAMAP-Rule" id="MF_01334"/>
    </source>
</evidence>
<reference evidence="9 10" key="1">
    <citation type="submission" date="2018-08" db="EMBL/GenBank/DDBJ databases">
        <title>Genome analysis of the thermophilic bacterium of the candidate phylum Aminicenantes from deep subsurface aquifer revealed its physiology and ecological role.</title>
        <authorList>
            <person name="Kadnikov V.V."/>
            <person name="Mardanov A.V."/>
            <person name="Beletsky A.V."/>
            <person name="Karnachuk O.V."/>
            <person name="Ravin N.V."/>
        </authorList>
    </citation>
    <scope>NUCLEOTIDE SEQUENCE [LARGE SCALE GENOMIC DNA]</scope>
    <source>
        <strain evidence="9">BY38</strain>
    </source>
</reference>
<feature type="domain" description="Large ribosomal subunit protein bL25 L25" evidence="7">
    <location>
        <begin position="5"/>
        <end position="92"/>
    </location>
</feature>
<sequence>MTLVIKADKRTEKGKNASGRLRRQGLVPAILYGESMDSLPLTLKKKDIIEILKSETGENTIFRVAYDSEEKDVMIKEVQIHPVTDELLHVDLIQISMDKPVRVSVPVELVGEPVGVKVEGGLVDFLLRELEIECLPREIPEAIRIDISHLHLHQSFKVMNLELPAGIKILHEPQTAIVVISSIAEEAAPATTEEVVEGAEMKEPEVIKKERKKEEEEEGETKG</sequence>
<dbReference type="InterPro" id="IPR020056">
    <property type="entry name" value="Rbsml_bL25/Gln-tRNA_synth_N"/>
</dbReference>
<evidence type="ECO:0000256" key="3">
    <source>
        <dbReference type="ARBA" id="ARBA00022980"/>
    </source>
</evidence>
<dbReference type="InterPro" id="IPR029751">
    <property type="entry name" value="Ribosomal_L25_dom"/>
</dbReference>
<comment type="caution">
    <text evidence="9">The sequence shown here is derived from an EMBL/GenBank/DDBJ whole genome shotgun (WGS) entry which is preliminary data.</text>
</comment>
<evidence type="ECO:0000256" key="6">
    <source>
        <dbReference type="SAM" id="MobiDB-lite"/>
    </source>
</evidence>
<dbReference type="NCBIfam" id="TIGR00731">
    <property type="entry name" value="bL25_bact_ctc"/>
    <property type="match status" value="1"/>
</dbReference>